<accession>A0ACC0C1J3</accession>
<organism evidence="1 2">
    <name type="scientific">Catharanthus roseus</name>
    <name type="common">Madagascar periwinkle</name>
    <name type="synonym">Vinca rosea</name>
    <dbReference type="NCBI Taxonomy" id="4058"/>
    <lineage>
        <taxon>Eukaryota</taxon>
        <taxon>Viridiplantae</taxon>
        <taxon>Streptophyta</taxon>
        <taxon>Embryophyta</taxon>
        <taxon>Tracheophyta</taxon>
        <taxon>Spermatophyta</taxon>
        <taxon>Magnoliopsida</taxon>
        <taxon>eudicotyledons</taxon>
        <taxon>Gunneridae</taxon>
        <taxon>Pentapetalae</taxon>
        <taxon>asterids</taxon>
        <taxon>lamiids</taxon>
        <taxon>Gentianales</taxon>
        <taxon>Apocynaceae</taxon>
        <taxon>Rauvolfioideae</taxon>
        <taxon>Vinceae</taxon>
        <taxon>Catharanthinae</taxon>
        <taxon>Catharanthus</taxon>
    </lineage>
</organism>
<sequence>MHNSFAWHNSDFNTDKPKLSMMEDKIGIVCDSNAYGKETDRLSFSASDPLHANGHGGNSNSLVFGIQDEHDFWNSAVFKSSLLDDSTRSNDNEPGGSPVDHLNGFEIDAESFLFDTRDKNGAQITEEAAHSVMDGQTANGIEEESKDSETSTVPHTFESDLKSFTDKNVVECELPDFVVCYKESNTPHVKDICVDEGVHEENKILIESSKDEHAGSVVSQPSDEDRYGGTTNDPDIEFFVPDGFKVSSPEHNRHDTASEFGAEKIDKTETSDDGSEDGSSISSACVSEELILQKALLECSKCDEDKVSPQPDEVPCLESVLESLAVAFTSEQSKTDGPVSNTCYNSKVEGGTITFDFNSSKPNVSNSIDASAELTTGKAPETEDEKPSDHFASSPAQLVNNEGKIKENPSDRKLLRKDASNDEIGNSGNFSVSSYLERGDGESSFSTSGPVSGLITYSGPIAYSGNVSLRSDSSTTSTRSFAFPILQNEWNSSPVRMEKARKHRGWRHGLLCCRF</sequence>
<protein>
    <submittedName>
        <fullName evidence="1">Uncharacterized protein</fullName>
    </submittedName>
</protein>
<gene>
    <name evidence="1" type="ORF">M9H77_09761</name>
</gene>
<proteinExistence type="predicted"/>
<keyword evidence="2" id="KW-1185">Reference proteome</keyword>
<dbReference type="Proteomes" id="UP001060085">
    <property type="component" value="Linkage Group LG02"/>
</dbReference>
<evidence type="ECO:0000313" key="2">
    <source>
        <dbReference type="Proteomes" id="UP001060085"/>
    </source>
</evidence>
<name>A0ACC0C1J3_CATRO</name>
<evidence type="ECO:0000313" key="1">
    <source>
        <dbReference type="EMBL" id="KAI5678811.1"/>
    </source>
</evidence>
<reference evidence="2" key="1">
    <citation type="journal article" date="2023" name="Nat. Plants">
        <title>Single-cell RNA sequencing provides a high-resolution roadmap for understanding the multicellular compartmentation of specialized metabolism.</title>
        <authorList>
            <person name="Sun S."/>
            <person name="Shen X."/>
            <person name="Li Y."/>
            <person name="Li Y."/>
            <person name="Wang S."/>
            <person name="Li R."/>
            <person name="Zhang H."/>
            <person name="Shen G."/>
            <person name="Guo B."/>
            <person name="Wei J."/>
            <person name="Xu J."/>
            <person name="St-Pierre B."/>
            <person name="Chen S."/>
            <person name="Sun C."/>
        </authorList>
    </citation>
    <scope>NUCLEOTIDE SEQUENCE [LARGE SCALE GENOMIC DNA]</scope>
</reference>
<dbReference type="EMBL" id="CM044702">
    <property type="protein sequence ID" value="KAI5678811.1"/>
    <property type="molecule type" value="Genomic_DNA"/>
</dbReference>
<comment type="caution">
    <text evidence="1">The sequence shown here is derived from an EMBL/GenBank/DDBJ whole genome shotgun (WGS) entry which is preliminary data.</text>
</comment>